<dbReference type="PANTHER" id="PTHR33406">
    <property type="entry name" value="MEMBRANE PROTEIN MJ1562-RELATED"/>
    <property type="match status" value="1"/>
</dbReference>
<accession>A0A5C5BD14</accession>
<dbReference type="GO" id="GO:0005886">
    <property type="term" value="C:plasma membrane"/>
    <property type="evidence" value="ECO:0007669"/>
    <property type="project" value="UniProtKB-SubCell"/>
</dbReference>
<feature type="transmembrane region" description="Helical" evidence="7">
    <location>
        <begin position="420"/>
        <end position="448"/>
    </location>
</feature>
<feature type="transmembrane region" description="Helical" evidence="7">
    <location>
        <begin position="286"/>
        <end position="307"/>
    </location>
</feature>
<evidence type="ECO:0000256" key="4">
    <source>
        <dbReference type="ARBA" id="ARBA00022989"/>
    </source>
</evidence>
<keyword evidence="3 7" id="KW-0812">Transmembrane</keyword>
<keyword evidence="5 7" id="KW-0472">Membrane</keyword>
<dbReference type="SUPFAM" id="SSF82866">
    <property type="entry name" value="Multidrug efflux transporter AcrB transmembrane domain"/>
    <property type="match status" value="2"/>
</dbReference>
<dbReference type="InterPro" id="IPR000731">
    <property type="entry name" value="SSD"/>
</dbReference>
<evidence type="ECO:0000259" key="8">
    <source>
        <dbReference type="PROSITE" id="PS50156"/>
    </source>
</evidence>
<dbReference type="Proteomes" id="UP000313849">
    <property type="component" value="Unassembled WGS sequence"/>
</dbReference>
<dbReference type="AlphaFoldDB" id="A0A5C5BD14"/>
<dbReference type="InterPro" id="IPR050545">
    <property type="entry name" value="Mycobact_MmpL"/>
</dbReference>
<dbReference type="RefSeq" id="WP_139986433.1">
    <property type="nucleotide sequence ID" value="NZ_VENP01000015.1"/>
</dbReference>
<dbReference type="PROSITE" id="PS50156">
    <property type="entry name" value="SSD"/>
    <property type="match status" value="1"/>
</dbReference>
<feature type="compositionally biased region" description="Basic and acidic residues" evidence="6">
    <location>
        <begin position="830"/>
        <end position="840"/>
    </location>
</feature>
<feature type="region of interest" description="Disordered" evidence="6">
    <location>
        <begin position="122"/>
        <end position="151"/>
    </location>
</feature>
<feature type="transmembrane region" description="Helical" evidence="7">
    <location>
        <begin position="630"/>
        <end position="649"/>
    </location>
</feature>
<evidence type="ECO:0000313" key="9">
    <source>
        <dbReference type="EMBL" id="TNU75779.1"/>
    </source>
</evidence>
<dbReference type="PANTHER" id="PTHR33406:SF13">
    <property type="entry name" value="MEMBRANE PROTEIN YDFJ"/>
    <property type="match status" value="1"/>
</dbReference>
<comment type="subcellular location">
    <subcellularLocation>
        <location evidence="1">Cell membrane</location>
        <topology evidence="1">Multi-pass membrane protein</topology>
    </subcellularLocation>
</comment>
<organism evidence="9 10">
    <name type="scientific">Miniimonas arenae</name>
    <dbReference type="NCBI Taxonomy" id="676201"/>
    <lineage>
        <taxon>Bacteria</taxon>
        <taxon>Bacillati</taxon>
        <taxon>Actinomycetota</taxon>
        <taxon>Actinomycetes</taxon>
        <taxon>Micrococcales</taxon>
        <taxon>Beutenbergiaceae</taxon>
        <taxon>Miniimonas</taxon>
    </lineage>
</organism>
<evidence type="ECO:0000256" key="2">
    <source>
        <dbReference type="ARBA" id="ARBA00022475"/>
    </source>
</evidence>
<dbReference type="OrthoDB" id="7051771at2"/>
<evidence type="ECO:0000256" key="5">
    <source>
        <dbReference type="ARBA" id="ARBA00023136"/>
    </source>
</evidence>
<protein>
    <submittedName>
        <fullName evidence="9">MMPL family transporter</fullName>
    </submittedName>
</protein>
<dbReference type="InterPro" id="IPR004869">
    <property type="entry name" value="MMPL_dom"/>
</dbReference>
<comment type="caution">
    <text evidence="9">The sequence shown here is derived from an EMBL/GenBank/DDBJ whole genome shotgun (WGS) entry which is preliminary data.</text>
</comment>
<gene>
    <name evidence="9" type="ORF">FH969_05625</name>
</gene>
<reference evidence="9 10" key="1">
    <citation type="submission" date="2019-06" db="EMBL/GenBank/DDBJ databases">
        <title>Draft genome sequence of Miniimonas arenae KCTC 19750T isolated from sea sand.</title>
        <authorList>
            <person name="Park S.-J."/>
        </authorList>
    </citation>
    <scope>NUCLEOTIDE SEQUENCE [LARGE SCALE GENOMIC DNA]</scope>
    <source>
        <strain evidence="9 10">KCTC 19750</strain>
    </source>
</reference>
<dbReference type="EMBL" id="VENP01000015">
    <property type="protein sequence ID" value="TNU75779.1"/>
    <property type="molecule type" value="Genomic_DNA"/>
</dbReference>
<feature type="transmembrane region" description="Helical" evidence="7">
    <location>
        <begin position="745"/>
        <end position="767"/>
    </location>
</feature>
<evidence type="ECO:0000313" key="10">
    <source>
        <dbReference type="Proteomes" id="UP000313849"/>
    </source>
</evidence>
<evidence type="ECO:0000256" key="3">
    <source>
        <dbReference type="ARBA" id="ARBA00022692"/>
    </source>
</evidence>
<evidence type="ECO:0000256" key="7">
    <source>
        <dbReference type="SAM" id="Phobius"/>
    </source>
</evidence>
<feature type="domain" description="SSD" evidence="8">
    <location>
        <begin position="310"/>
        <end position="442"/>
    </location>
</feature>
<feature type="transmembrane region" description="Helical" evidence="7">
    <location>
        <begin position="391"/>
        <end position="414"/>
    </location>
</feature>
<keyword evidence="2" id="KW-1003">Cell membrane</keyword>
<feature type="transmembrane region" description="Helical" evidence="7">
    <location>
        <begin position="472"/>
        <end position="491"/>
    </location>
</feature>
<evidence type="ECO:0000256" key="1">
    <source>
        <dbReference type="ARBA" id="ARBA00004651"/>
    </source>
</evidence>
<proteinExistence type="predicted"/>
<feature type="transmembrane region" description="Helical" evidence="7">
    <location>
        <begin position="692"/>
        <end position="713"/>
    </location>
</feature>
<feature type="transmembrane region" description="Helical" evidence="7">
    <location>
        <begin position="656"/>
        <end position="680"/>
    </location>
</feature>
<name>A0A5C5BD14_9MICO</name>
<sequence length="864" mass="88649">MAELLYRLGKGSSLHPWRAIVAWLLALLVAGGSYLAFGGTLSSSVTIPGTATAEVTDRLQAEFPDASGGTGTILFHTADGSALTDDQRADISAALADVAALDGVQRVVDPFQAEADREAQAADLQSKQAQADDGRTQAEAGQAQLDAGRADAEAGQAALDAARAAAEADGTIVTMQAAFDAQQAVLDAGAAELDSQQQVLDATFAQLDAAQPALTAGQQLIDAASGLRTVSEDGSAAVASVQFSLPAIEVDPDTKGAVVDAVEAADLPASGVEADFSNELTQTLPALGGVSEVIGVAIAGIVLFVMLGTLIGAGLPLVTALVGVGVGAAGALALSGVVDMMSVTPILGVMLGLAVGIDYALFILNRHRRQLREGADVHESIGLANGTSGNAVVFAGSTVVIALLALNLTGIPFLGLMGTVAAACVVIAVLVAVTLTPALLGLAGLRLLPRKQRADRHAHVHGEVAPMSTPRAWLRVVAGIAVLGIVAIPAASMRLGLPDGTSEATDSTQYRSYTLTAQEFGEGVNGPLVVVADIPTGLDEAGLTVLQADIVGDLMAQDDVVAVAPGGVSEDGSLAIFQVIPQEGPNSESTEVLVHTLRDLSIDGHDDVTLSVAGFASGNIDVSEKLSAALPLYLVVVVGLSVLILMVVFRSLVVPLIATGGFVLSVLAAFGGVTAIYQWGWLGDVFGVHDPAPILSFLPILLVGILFGLAMDYQLFLTSGMREAYVHGSPARRAVAEGFHAGRHVVTAAAIIMISVFGGFIFSHTAIIRPIGFGLAFGVLVDAFVVRMLVMPAIMHLVGEKAWWLPRWLDRLLPDVDVEGASLERRHHAPDHTPEGERSPAGKHAAGGDTATADDGEQPATSRA</sequence>
<evidence type="ECO:0000256" key="6">
    <source>
        <dbReference type="SAM" id="MobiDB-lite"/>
    </source>
</evidence>
<feature type="transmembrane region" description="Helical" evidence="7">
    <location>
        <begin position="314"/>
        <end position="334"/>
    </location>
</feature>
<dbReference type="Gene3D" id="1.20.1640.10">
    <property type="entry name" value="Multidrug efflux transporter AcrB transmembrane domain"/>
    <property type="match status" value="2"/>
</dbReference>
<keyword evidence="10" id="KW-1185">Reference proteome</keyword>
<feature type="transmembrane region" description="Helical" evidence="7">
    <location>
        <begin position="346"/>
        <end position="364"/>
    </location>
</feature>
<dbReference type="Pfam" id="PF03176">
    <property type="entry name" value="MMPL"/>
    <property type="match status" value="2"/>
</dbReference>
<feature type="region of interest" description="Disordered" evidence="6">
    <location>
        <begin position="824"/>
        <end position="864"/>
    </location>
</feature>
<feature type="transmembrane region" description="Helical" evidence="7">
    <location>
        <begin position="773"/>
        <end position="798"/>
    </location>
</feature>
<keyword evidence="4 7" id="KW-1133">Transmembrane helix</keyword>